<evidence type="ECO:0000256" key="2">
    <source>
        <dbReference type="SAM" id="Phobius"/>
    </source>
</evidence>
<reference evidence="3" key="1">
    <citation type="submission" date="2016-02" db="EMBL/GenBank/DDBJ databases">
        <title>RNAseq analyses of the midgut from blood- or serum-fed Ixodes ricinus ticks.</title>
        <authorList>
            <person name="Perner J."/>
            <person name="Provaznik J."/>
            <person name="Schrenkova J."/>
            <person name="Urbanova V."/>
            <person name="Ribeiro J.M."/>
            <person name="Kopacek P."/>
        </authorList>
    </citation>
    <scope>NUCLEOTIDE SEQUENCE</scope>
    <source>
        <tissue evidence="3">Gut</tissue>
    </source>
</reference>
<keyword evidence="2" id="KW-0812">Transmembrane</keyword>
<feature type="transmembrane region" description="Helical" evidence="2">
    <location>
        <begin position="6"/>
        <end position="25"/>
    </location>
</feature>
<feature type="compositionally biased region" description="Low complexity" evidence="1">
    <location>
        <begin position="65"/>
        <end position="74"/>
    </location>
</feature>
<dbReference type="EMBL" id="GEFM01006756">
    <property type="protein sequence ID" value="JAP69040.1"/>
    <property type="molecule type" value="mRNA"/>
</dbReference>
<name>A0A131XSJ3_IXORI</name>
<keyword evidence="2" id="KW-1133">Transmembrane helix</keyword>
<accession>A0A131XSJ3</accession>
<organism evidence="3">
    <name type="scientific">Ixodes ricinus</name>
    <name type="common">Common tick</name>
    <name type="synonym">Acarus ricinus</name>
    <dbReference type="NCBI Taxonomy" id="34613"/>
    <lineage>
        <taxon>Eukaryota</taxon>
        <taxon>Metazoa</taxon>
        <taxon>Ecdysozoa</taxon>
        <taxon>Arthropoda</taxon>
        <taxon>Chelicerata</taxon>
        <taxon>Arachnida</taxon>
        <taxon>Acari</taxon>
        <taxon>Parasitiformes</taxon>
        <taxon>Ixodida</taxon>
        <taxon>Ixodoidea</taxon>
        <taxon>Ixodidae</taxon>
        <taxon>Ixodinae</taxon>
        <taxon>Ixodes</taxon>
    </lineage>
</organism>
<feature type="region of interest" description="Disordered" evidence="1">
    <location>
        <begin position="49"/>
        <end position="106"/>
    </location>
</feature>
<keyword evidence="2" id="KW-0472">Membrane</keyword>
<evidence type="ECO:0000256" key="1">
    <source>
        <dbReference type="SAM" id="MobiDB-lite"/>
    </source>
</evidence>
<feature type="compositionally biased region" description="Polar residues" evidence="1">
    <location>
        <begin position="75"/>
        <end position="85"/>
    </location>
</feature>
<sequence length="106" mass="11343">GVIIAIVVGVIVLVALIITCCVCMCKVCAGRKKETHTVVYQAPPPHGYAADPNHPQFQPWPPGAQPSAPQAASQRTYLAPQQQMHPGTVPMTAPPPYRTGETTPKY</sequence>
<protein>
    <submittedName>
        <fullName evidence="3">Putative secreted protein</fullName>
    </submittedName>
</protein>
<feature type="non-terminal residue" evidence="3">
    <location>
        <position position="1"/>
    </location>
</feature>
<proteinExistence type="evidence at transcript level"/>
<evidence type="ECO:0000313" key="3">
    <source>
        <dbReference type="EMBL" id="JAP69040.1"/>
    </source>
</evidence>
<dbReference type="AlphaFoldDB" id="A0A131XSJ3"/>